<organism evidence="5 6">
    <name type="scientific">Idiomarina fontislapidosi</name>
    <dbReference type="NCBI Taxonomy" id="263723"/>
    <lineage>
        <taxon>Bacteria</taxon>
        <taxon>Pseudomonadati</taxon>
        <taxon>Pseudomonadota</taxon>
        <taxon>Gammaproteobacteria</taxon>
        <taxon>Alteromonadales</taxon>
        <taxon>Idiomarinaceae</taxon>
        <taxon>Idiomarina</taxon>
    </lineage>
</organism>
<feature type="transmembrane region" description="Helical" evidence="3">
    <location>
        <begin position="122"/>
        <end position="142"/>
    </location>
</feature>
<dbReference type="GO" id="GO:0000160">
    <property type="term" value="P:phosphorelay signal transduction system"/>
    <property type="evidence" value="ECO:0007669"/>
    <property type="project" value="InterPro"/>
</dbReference>
<dbReference type="SMART" id="SM00862">
    <property type="entry name" value="Trans_reg_C"/>
    <property type="match status" value="1"/>
</dbReference>
<dbReference type="RefSeq" id="WP_110575150.1">
    <property type="nucleotide sequence ID" value="NZ_PIPV01000007.1"/>
</dbReference>
<dbReference type="PROSITE" id="PS51755">
    <property type="entry name" value="OMPR_PHOB"/>
    <property type="match status" value="1"/>
</dbReference>
<dbReference type="InterPro" id="IPR001867">
    <property type="entry name" value="OmpR/PhoB-type_DNA-bd"/>
</dbReference>
<evidence type="ECO:0000313" key="5">
    <source>
        <dbReference type="EMBL" id="RUO52465.1"/>
    </source>
</evidence>
<keyword evidence="3" id="KW-0812">Transmembrane</keyword>
<dbReference type="OrthoDB" id="9180348at2"/>
<dbReference type="CDD" id="cd00383">
    <property type="entry name" value="trans_reg_C"/>
    <property type="match status" value="1"/>
</dbReference>
<dbReference type="AlphaFoldDB" id="A0A432XUQ6"/>
<keyword evidence="3" id="KW-1133">Transmembrane helix</keyword>
<dbReference type="Gene3D" id="1.10.10.10">
    <property type="entry name" value="Winged helix-like DNA-binding domain superfamily/Winged helix DNA-binding domain"/>
    <property type="match status" value="1"/>
</dbReference>
<dbReference type="Gene3D" id="1.25.40.10">
    <property type="entry name" value="Tetratricopeptide repeat domain"/>
    <property type="match status" value="1"/>
</dbReference>
<dbReference type="PANTHER" id="PTHR12558:SF13">
    <property type="entry name" value="CELL DIVISION CYCLE PROTEIN 27 HOMOLOG"/>
    <property type="match status" value="1"/>
</dbReference>
<evidence type="ECO:0000256" key="2">
    <source>
        <dbReference type="PROSITE-ProRule" id="PRU01091"/>
    </source>
</evidence>
<dbReference type="InterPro" id="IPR036388">
    <property type="entry name" value="WH-like_DNA-bd_sf"/>
</dbReference>
<accession>A0A432XUQ6</accession>
<dbReference type="InterPro" id="IPR011990">
    <property type="entry name" value="TPR-like_helical_dom_sf"/>
</dbReference>
<keyword evidence="6" id="KW-1185">Reference proteome</keyword>
<reference evidence="6" key="1">
    <citation type="journal article" date="2018" name="Front. Microbiol.">
        <title>Genome-Based Analysis Reveals the Taxonomy and Diversity of the Family Idiomarinaceae.</title>
        <authorList>
            <person name="Liu Y."/>
            <person name="Lai Q."/>
            <person name="Shao Z."/>
        </authorList>
    </citation>
    <scope>NUCLEOTIDE SEQUENCE [LARGE SCALE GENOMIC DNA]</scope>
    <source>
        <strain evidence="6">F23</strain>
    </source>
</reference>
<dbReference type="PANTHER" id="PTHR12558">
    <property type="entry name" value="CELL DIVISION CYCLE 16,23,27"/>
    <property type="match status" value="1"/>
</dbReference>
<dbReference type="Pfam" id="PF00486">
    <property type="entry name" value="Trans_reg_C"/>
    <property type="match status" value="1"/>
</dbReference>
<evidence type="ECO:0000259" key="4">
    <source>
        <dbReference type="PROSITE" id="PS51755"/>
    </source>
</evidence>
<dbReference type="GO" id="GO:0003677">
    <property type="term" value="F:DNA binding"/>
    <property type="evidence" value="ECO:0007669"/>
    <property type="project" value="UniProtKB-UniRule"/>
</dbReference>
<dbReference type="SUPFAM" id="SSF46894">
    <property type="entry name" value="C-terminal effector domain of the bipartite response regulators"/>
    <property type="match status" value="1"/>
</dbReference>
<evidence type="ECO:0000313" key="6">
    <source>
        <dbReference type="Proteomes" id="UP000287330"/>
    </source>
</evidence>
<dbReference type="Pfam" id="PF14559">
    <property type="entry name" value="TPR_19"/>
    <property type="match status" value="1"/>
</dbReference>
<dbReference type="InterPro" id="IPR016032">
    <property type="entry name" value="Sig_transdc_resp-reg_C-effctor"/>
</dbReference>
<keyword evidence="1 2" id="KW-0238">DNA-binding</keyword>
<dbReference type="GO" id="GO:0006355">
    <property type="term" value="P:regulation of DNA-templated transcription"/>
    <property type="evidence" value="ECO:0007669"/>
    <property type="project" value="InterPro"/>
</dbReference>
<evidence type="ECO:0000256" key="3">
    <source>
        <dbReference type="SAM" id="Phobius"/>
    </source>
</evidence>
<feature type="domain" description="OmpR/PhoB-type" evidence="4">
    <location>
        <begin position="2"/>
        <end position="100"/>
    </location>
</feature>
<gene>
    <name evidence="5" type="ORF">CWE25_09040</name>
</gene>
<feature type="DNA-binding region" description="OmpR/PhoB-type" evidence="2">
    <location>
        <begin position="2"/>
        <end position="100"/>
    </location>
</feature>
<name>A0A432XUQ6_9GAMM</name>
<protein>
    <recommendedName>
        <fullName evidence="4">OmpR/PhoB-type domain-containing protein</fullName>
    </recommendedName>
</protein>
<proteinExistence type="predicted"/>
<sequence>MDNVFYFSDYAFFPLENKLVHLTTETILEQRVSDLLTVFCRHPQQPLDKQYLMSQIWAERIVNEDSLSVAISKLRKVLQDDRLNPKFIKTLSGKGYQWLPEVTDTTEFSSTLENHQSERKRYPVYAAITLVVLVTCASFFIMQHESAQTAQLSPTTLEKLDQRHQDIRAHTESNDLAQYQLAVSKARELIDQYPNYLPAYNTIALAKINISQLNGFRDIGIYKEEILSLTDFVLSRDNSNGEAWVLKAFIEQSANWAFETAESYYLNALKYSPDNPLVYLGYSELLISQGKFAEAEALFDELRQTNPDYYKYLNLSYVYLMQGRYQRAKAEIQRIANSEAESVLSPRMLNRIAIMTNNDEEAFSTLIQLMKSEGMPDEQVNHYKTLYLSSGLQSVYARLFEEKIQLNLGQHAPPLAWARYAIIAGNYDKAIEWLGRAVNEKQPAATFIPVDPLYQRLSGYPGFHEIKQQIAKTTQR</sequence>
<keyword evidence="3" id="KW-0472">Membrane</keyword>
<dbReference type="EMBL" id="PIPV01000007">
    <property type="protein sequence ID" value="RUO52465.1"/>
    <property type="molecule type" value="Genomic_DNA"/>
</dbReference>
<dbReference type="SUPFAM" id="SSF48452">
    <property type="entry name" value="TPR-like"/>
    <property type="match status" value="1"/>
</dbReference>
<dbReference type="Proteomes" id="UP000287330">
    <property type="component" value="Unassembled WGS sequence"/>
</dbReference>
<evidence type="ECO:0000256" key="1">
    <source>
        <dbReference type="ARBA" id="ARBA00023125"/>
    </source>
</evidence>
<comment type="caution">
    <text evidence="5">The sequence shown here is derived from an EMBL/GenBank/DDBJ whole genome shotgun (WGS) entry which is preliminary data.</text>
</comment>